<gene>
    <name evidence="1" type="ORF">DI09_9p230</name>
</gene>
<evidence type="ECO:0000313" key="2">
    <source>
        <dbReference type="Proteomes" id="UP000029725"/>
    </source>
</evidence>
<name>A0A098VLZ0_9MICR</name>
<comment type="caution">
    <text evidence="1">The sequence shown here is derived from an EMBL/GenBank/DDBJ whole genome shotgun (WGS) entry which is preliminary data.</text>
</comment>
<dbReference type="RefSeq" id="XP_013236367.1">
    <property type="nucleotide sequence ID" value="XM_013380913.1"/>
</dbReference>
<sequence>MATYANLFYALRHNSPFYGVCVWQSENCVRFGGRLHWRQINVLLQVGLISVLHQYEPPSHSIATGDKPIQRYFIAVLYGGFFGHKACGQAHAHVQRVLPVGPCISNIWHADQ</sequence>
<protein>
    <submittedName>
        <fullName evidence="1">Uncharacterized protein</fullName>
    </submittedName>
</protein>
<accession>A0A098VLZ0</accession>
<organism evidence="1 2">
    <name type="scientific">Mitosporidium daphniae</name>
    <dbReference type="NCBI Taxonomy" id="1485682"/>
    <lineage>
        <taxon>Eukaryota</taxon>
        <taxon>Fungi</taxon>
        <taxon>Fungi incertae sedis</taxon>
        <taxon>Microsporidia</taxon>
        <taxon>Mitosporidium</taxon>
    </lineage>
</organism>
<evidence type="ECO:0000313" key="1">
    <source>
        <dbReference type="EMBL" id="KGG49940.1"/>
    </source>
</evidence>
<dbReference type="GeneID" id="25261174"/>
<dbReference type="AlphaFoldDB" id="A0A098VLZ0"/>
<dbReference type="Proteomes" id="UP000029725">
    <property type="component" value="Unassembled WGS sequence"/>
</dbReference>
<keyword evidence="2" id="KW-1185">Reference proteome</keyword>
<dbReference type="EMBL" id="JMKJ01000612">
    <property type="protein sequence ID" value="KGG49940.1"/>
    <property type="molecule type" value="Genomic_DNA"/>
</dbReference>
<dbReference type="VEuPathDB" id="MicrosporidiaDB:DI09_9p230"/>
<proteinExistence type="predicted"/>
<dbReference type="HOGENOM" id="CLU_2146472_0_0_1"/>
<reference evidence="1 2" key="1">
    <citation type="submission" date="2014-04" db="EMBL/GenBank/DDBJ databases">
        <title>A new species of microsporidia sheds light on the evolution of extreme parasitism.</title>
        <authorList>
            <person name="Haag K.L."/>
            <person name="James T.Y."/>
            <person name="Larsson R."/>
            <person name="Schaer T.M."/>
            <person name="Refardt D."/>
            <person name="Pombert J.-F."/>
            <person name="Ebert D."/>
        </authorList>
    </citation>
    <scope>NUCLEOTIDE SEQUENCE [LARGE SCALE GENOMIC DNA]</scope>
    <source>
        <strain evidence="1 2">UGP3</strain>
        <tissue evidence="1">Spores</tissue>
    </source>
</reference>